<accession>A0A2V1E6R4</accession>
<dbReference type="Proteomes" id="UP000244855">
    <property type="component" value="Unassembled WGS sequence"/>
</dbReference>
<dbReference type="OrthoDB" id="420564at2759"/>
<feature type="compositionally biased region" description="Polar residues" evidence="1">
    <location>
        <begin position="341"/>
        <end position="350"/>
    </location>
</feature>
<reference evidence="2 3" key="1">
    <citation type="journal article" date="2018" name="Sci. Rep.">
        <title>Comparative genomics provides insights into the lifestyle and reveals functional heterogeneity of dark septate endophytic fungi.</title>
        <authorList>
            <person name="Knapp D.G."/>
            <person name="Nemeth J.B."/>
            <person name="Barry K."/>
            <person name="Hainaut M."/>
            <person name="Henrissat B."/>
            <person name="Johnson J."/>
            <person name="Kuo A."/>
            <person name="Lim J.H.P."/>
            <person name="Lipzen A."/>
            <person name="Nolan M."/>
            <person name="Ohm R.A."/>
            <person name="Tamas L."/>
            <person name="Grigoriev I.V."/>
            <person name="Spatafora J.W."/>
            <person name="Nagy L.G."/>
            <person name="Kovacs G.M."/>
        </authorList>
    </citation>
    <scope>NUCLEOTIDE SEQUENCE [LARGE SCALE GENOMIC DNA]</scope>
    <source>
        <strain evidence="2 3">DSE2036</strain>
    </source>
</reference>
<evidence type="ECO:0000313" key="2">
    <source>
        <dbReference type="EMBL" id="PVI05384.1"/>
    </source>
</evidence>
<name>A0A2V1E6R4_9PLEO</name>
<protein>
    <recommendedName>
        <fullName evidence="4">Geranylgeranyl pyrophosphate synthetase</fullName>
    </recommendedName>
</protein>
<dbReference type="EMBL" id="KZ805314">
    <property type="protein sequence ID" value="PVI05384.1"/>
    <property type="molecule type" value="Genomic_DNA"/>
</dbReference>
<dbReference type="AlphaFoldDB" id="A0A2V1E6R4"/>
<evidence type="ECO:0000256" key="1">
    <source>
        <dbReference type="SAM" id="MobiDB-lite"/>
    </source>
</evidence>
<sequence length="636" mass="71289">MFAMTSITSKEKSQLQRKNINISSTRLEPPMMNSISASELTSHVDAGGVKSGVVEGIKEVNESDEDAITNDEMSPSESEKGGEEEKKEAAGESPSQRILTAREKKLLRLITTGAGATLYTIPVNSITPITTPITWDPQEDKSTLLCSYNWDSASSSHTILVPGAPPKWTPPPPTPPFETVFPRTRTKDKGLIYVSYNYYRQPYNPFSPIFHALDVMSPNVTLNDIDVLLDCYSLRRLFEYAAGRTSSVPWGMDLYINGNTLLIVRKNARPCKHAYGVGYGHNFERAFTQPLPGMENAANHYRVFKYAMGPLNMMVRAQIDAYHDDGGDELTPSEADAAPMTTDTGKSTKQASFDVHSPIRVLHKGVVVPTSQLVEIKTRRDKHGSQSKDLCLDQLWFGRTTRLFTGLREAATGVLHHVQQEDATERLKTWQQDQEHNLQKLTGLLQWLQYTVKAQPGPVILAREETNGPLVMRELRSKRHIVEPEFHLKYWMRGEKIPRGNFNTNARADEGPTRGPANSGRGSSGQDRGNVRIGGFHVPKNRFLDVQNQIDSFAQRVSLRLLDSQSQIDSFLQTIRDQDSSGKNVDTLPTSNTDFKHQIDPGKKRLPACKIRSSPTTTKLVKKYMPAWAIRLRFPR</sequence>
<keyword evidence="3" id="KW-1185">Reference proteome</keyword>
<dbReference type="STRING" id="97972.A0A2V1E6R4"/>
<feature type="region of interest" description="Disordered" evidence="1">
    <location>
        <begin position="326"/>
        <end position="350"/>
    </location>
</feature>
<feature type="region of interest" description="Disordered" evidence="1">
    <location>
        <begin position="1"/>
        <end position="40"/>
    </location>
</feature>
<feature type="compositionally biased region" description="Basic and acidic residues" evidence="1">
    <location>
        <begin position="77"/>
        <end position="90"/>
    </location>
</feature>
<organism evidence="2 3">
    <name type="scientific">Periconia macrospinosa</name>
    <dbReference type="NCBI Taxonomy" id="97972"/>
    <lineage>
        <taxon>Eukaryota</taxon>
        <taxon>Fungi</taxon>
        <taxon>Dikarya</taxon>
        <taxon>Ascomycota</taxon>
        <taxon>Pezizomycotina</taxon>
        <taxon>Dothideomycetes</taxon>
        <taxon>Pleosporomycetidae</taxon>
        <taxon>Pleosporales</taxon>
        <taxon>Massarineae</taxon>
        <taxon>Periconiaceae</taxon>
        <taxon>Periconia</taxon>
    </lineage>
</organism>
<feature type="region of interest" description="Disordered" evidence="1">
    <location>
        <begin position="59"/>
        <end position="98"/>
    </location>
</feature>
<gene>
    <name evidence="2" type="ORF">DM02DRAFT_98982</name>
</gene>
<evidence type="ECO:0000313" key="3">
    <source>
        <dbReference type="Proteomes" id="UP000244855"/>
    </source>
</evidence>
<proteinExistence type="predicted"/>
<dbReference type="PANTHER" id="PTHR35179">
    <property type="entry name" value="PROTEIN CBG02620"/>
    <property type="match status" value="1"/>
</dbReference>
<evidence type="ECO:0008006" key="4">
    <source>
        <dbReference type="Google" id="ProtNLM"/>
    </source>
</evidence>
<feature type="region of interest" description="Disordered" evidence="1">
    <location>
        <begin position="499"/>
        <end position="531"/>
    </location>
</feature>
<dbReference type="PANTHER" id="PTHR35179:SF1">
    <property type="entry name" value="INTEGRAL MEMBRANE PROTEIN"/>
    <property type="match status" value="1"/>
</dbReference>
<feature type="compositionally biased region" description="Polar residues" evidence="1">
    <location>
        <begin position="16"/>
        <end position="26"/>
    </location>
</feature>